<organism evidence="2 3">
    <name type="scientific">Flagellimonas eckloniae</name>
    <dbReference type="NCBI Taxonomy" id="346185"/>
    <lineage>
        <taxon>Bacteria</taxon>
        <taxon>Pseudomonadati</taxon>
        <taxon>Bacteroidota</taxon>
        <taxon>Flavobacteriia</taxon>
        <taxon>Flavobacteriales</taxon>
        <taxon>Flavobacteriaceae</taxon>
        <taxon>Flagellimonas</taxon>
    </lineage>
</organism>
<evidence type="ECO:0000313" key="2">
    <source>
        <dbReference type="EMBL" id="KQC31806.1"/>
    </source>
</evidence>
<reference evidence="2 3" key="1">
    <citation type="submission" date="2015-04" db="EMBL/GenBank/DDBJ databases">
        <title>Complete genome of flavobacterium.</title>
        <authorList>
            <person name="Kwon Y.M."/>
            <person name="Kim S.-J."/>
        </authorList>
    </citation>
    <scope>NUCLEOTIDE SEQUENCE [LARGE SCALE GENOMIC DNA]</scope>
    <source>
        <strain evidence="2 3">DK169</strain>
    </source>
</reference>
<comment type="caution">
    <text evidence="2">The sequence shown here is derived from an EMBL/GenBank/DDBJ whole genome shotgun (WGS) entry which is preliminary data.</text>
</comment>
<evidence type="ECO:0000256" key="1">
    <source>
        <dbReference type="SAM" id="SignalP"/>
    </source>
</evidence>
<keyword evidence="3" id="KW-1185">Reference proteome</keyword>
<evidence type="ECO:0000313" key="3">
    <source>
        <dbReference type="Proteomes" id="UP000050827"/>
    </source>
</evidence>
<dbReference type="Proteomes" id="UP000050827">
    <property type="component" value="Unassembled WGS sequence"/>
</dbReference>
<dbReference type="AlphaFoldDB" id="A0A0Q1DSM3"/>
<feature type="chain" id="PRO_5006189705" evidence="1">
    <location>
        <begin position="22"/>
        <end position="282"/>
    </location>
</feature>
<dbReference type="EMBL" id="LCTZ01000002">
    <property type="protein sequence ID" value="KQC31806.1"/>
    <property type="molecule type" value="Genomic_DNA"/>
</dbReference>
<dbReference type="OrthoDB" id="1274006at2"/>
<feature type="signal peptide" evidence="1">
    <location>
        <begin position="1"/>
        <end position="21"/>
    </location>
</feature>
<keyword evidence="1" id="KW-0732">Signal</keyword>
<dbReference type="STRING" id="346185.AAY42_16000"/>
<proteinExistence type="predicted"/>
<protein>
    <submittedName>
        <fullName evidence="2">Uncharacterized protein</fullName>
    </submittedName>
</protein>
<dbReference type="RefSeq" id="WP_139063751.1">
    <property type="nucleotide sequence ID" value="NZ_LCTZ01000002.1"/>
</dbReference>
<accession>A0A0Q1DSM3</accession>
<sequence length="282" mass="31843">MKSKLLLLILFTIGFNSITSAQLNDYKYIIVPKKFDAYKTENKHLTSTKIKHLFVQKGFSAVYDDALPEDLSKNRCLGLLVNLVDNSSMFSTKTTLVLKDCQSLEVFKTVEGKSKIKEFKAAYSEAIEKAFVSIKELPYQYTPKKQPIKAEEPLTVSFKNDVKSIEEKPKKSKVVIQEATQENQSFKTVEPVASTIEKKQEVMESKPITSDLLYAQPTENGYQLIDSTPKVVLKLISTSMDNVFMIGGHGAGNGLVFKKNDKWFLESTENGEKKLTELNIKF</sequence>
<name>A0A0Q1DSM3_9FLAO</name>
<gene>
    <name evidence="2" type="ORF">AAY42_16000</name>
</gene>
<dbReference type="PATRIC" id="fig|1547436.3.peg.3298"/>